<dbReference type="EMBL" id="LR798383">
    <property type="protein sequence ID" value="CAB5228109.1"/>
    <property type="molecule type" value="Genomic_DNA"/>
</dbReference>
<organism evidence="1">
    <name type="scientific">uncultured Caudovirales phage</name>
    <dbReference type="NCBI Taxonomy" id="2100421"/>
    <lineage>
        <taxon>Viruses</taxon>
        <taxon>Duplodnaviria</taxon>
        <taxon>Heunggongvirae</taxon>
        <taxon>Uroviricota</taxon>
        <taxon>Caudoviricetes</taxon>
        <taxon>Peduoviridae</taxon>
        <taxon>Maltschvirus</taxon>
        <taxon>Maltschvirus maltsch</taxon>
    </lineage>
</organism>
<proteinExistence type="predicted"/>
<name>A0A6J5SFM7_9CAUD</name>
<accession>A0A6J5SFM7</accession>
<evidence type="ECO:0000313" key="1">
    <source>
        <dbReference type="EMBL" id="CAB4212823.1"/>
    </source>
</evidence>
<reference evidence="1" key="1">
    <citation type="submission" date="2020-05" db="EMBL/GenBank/DDBJ databases">
        <authorList>
            <person name="Chiriac C."/>
            <person name="Salcher M."/>
            <person name="Ghai R."/>
            <person name="Kavagutti S V."/>
        </authorList>
    </citation>
    <scope>NUCLEOTIDE SEQUENCE</scope>
</reference>
<protein>
    <submittedName>
        <fullName evidence="1">Uncharacterized protein</fullName>
    </submittedName>
</protein>
<dbReference type="EMBL" id="LR797382">
    <property type="protein sequence ID" value="CAB4212823.1"/>
    <property type="molecule type" value="Genomic_DNA"/>
</dbReference>
<gene>
    <name evidence="1" type="ORF">UFOVP1437_62</name>
    <name evidence="2" type="ORF">UFOVP1531_3</name>
</gene>
<sequence>MARSTFSGPVNSVAGFQIAGVAIGATAAEINVRNDDSAMSETIIAAGAVSATVAETSLALVGAGAVTLAVPTKPGLIKIITMTVDNGDVTMALTNVVGGSAATTCTFNDANDLIVLVSDLARAKWVVLKEVGVVLS</sequence>
<evidence type="ECO:0000313" key="2">
    <source>
        <dbReference type="EMBL" id="CAB5228109.1"/>
    </source>
</evidence>